<dbReference type="Proteomes" id="UP000565262">
    <property type="component" value="Unassembled WGS sequence"/>
</dbReference>
<gene>
    <name evidence="1" type="ORF">H4O21_18470</name>
</gene>
<keyword evidence="2" id="KW-1185">Reference proteome</keyword>
<evidence type="ECO:0000313" key="1">
    <source>
        <dbReference type="EMBL" id="MBB1488594.1"/>
    </source>
</evidence>
<name>A0A839IVF4_9GAMM</name>
<dbReference type="RefSeq" id="WP_182810361.1">
    <property type="nucleotide sequence ID" value="NZ_JACJFM010000031.1"/>
</dbReference>
<dbReference type="AlphaFoldDB" id="A0A839IVF4"/>
<reference evidence="1 2" key="1">
    <citation type="submission" date="2020-08" db="EMBL/GenBank/DDBJ databases">
        <title>Oceanospirillum sp. nov. isolated from marine sediment.</title>
        <authorList>
            <person name="Ji X."/>
        </authorList>
    </citation>
    <scope>NUCLEOTIDE SEQUENCE [LARGE SCALE GENOMIC DNA]</scope>
    <source>
        <strain evidence="1 2">D5</strain>
    </source>
</reference>
<dbReference type="EMBL" id="JACJFM010000031">
    <property type="protein sequence ID" value="MBB1488594.1"/>
    <property type="molecule type" value="Genomic_DNA"/>
</dbReference>
<organism evidence="1 2">
    <name type="scientific">Oceanospirillum sediminis</name>
    <dbReference type="NCBI Taxonomy" id="2760088"/>
    <lineage>
        <taxon>Bacteria</taxon>
        <taxon>Pseudomonadati</taxon>
        <taxon>Pseudomonadota</taxon>
        <taxon>Gammaproteobacteria</taxon>
        <taxon>Oceanospirillales</taxon>
        <taxon>Oceanospirillaceae</taxon>
        <taxon>Oceanospirillum</taxon>
    </lineage>
</organism>
<protein>
    <submittedName>
        <fullName evidence="1">Uncharacterized protein</fullName>
    </submittedName>
</protein>
<comment type="caution">
    <text evidence="1">The sequence shown here is derived from an EMBL/GenBank/DDBJ whole genome shotgun (WGS) entry which is preliminary data.</text>
</comment>
<accession>A0A839IVF4</accession>
<evidence type="ECO:0000313" key="2">
    <source>
        <dbReference type="Proteomes" id="UP000565262"/>
    </source>
</evidence>
<proteinExistence type="predicted"/>
<sequence length="96" mass="11105">MAMAQHLSDLHTHWIKETKKTIISIVFNGRKYRVEQIAYEADDFIVYELVHGIELEGKEEKYLAVTEAAQLFSIDVYAAPRDFLTTHHGQAWIEIA</sequence>